<evidence type="ECO:0000259" key="7">
    <source>
        <dbReference type="PROSITE" id="PS50202"/>
    </source>
</evidence>
<comment type="similarity">
    <text evidence="2">Belongs to the VAMP-associated protein (VAP) (TC 9.B.17) family.</text>
</comment>
<dbReference type="SUPFAM" id="SSF49354">
    <property type="entry name" value="PapD-like"/>
    <property type="match status" value="1"/>
</dbReference>
<dbReference type="GO" id="GO:0033149">
    <property type="term" value="F:FFAT motif binding"/>
    <property type="evidence" value="ECO:0007669"/>
    <property type="project" value="TreeGrafter"/>
</dbReference>
<evidence type="ECO:0000256" key="3">
    <source>
        <dbReference type="ARBA" id="ARBA00022692"/>
    </source>
</evidence>
<proteinExistence type="inferred from homology"/>
<evidence type="ECO:0000256" key="4">
    <source>
        <dbReference type="ARBA" id="ARBA00022989"/>
    </source>
</evidence>
<comment type="subcellular location">
    <subcellularLocation>
        <location evidence="1">Membrane</location>
        <topology evidence="1">Single-pass type IV membrane protein</topology>
    </subcellularLocation>
</comment>
<feature type="domain" description="MSP" evidence="7">
    <location>
        <begin position="2"/>
        <end position="119"/>
    </location>
</feature>
<organism evidence="8 9">
    <name type="scientific">Lyophyllum shimeji</name>
    <name type="common">Hon-shimeji</name>
    <name type="synonym">Tricholoma shimeji</name>
    <dbReference type="NCBI Taxonomy" id="47721"/>
    <lineage>
        <taxon>Eukaryota</taxon>
        <taxon>Fungi</taxon>
        <taxon>Dikarya</taxon>
        <taxon>Basidiomycota</taxon>
        <taxon>Agaricomycotina</taxon>
        <taxon>Agaricomycetes</taxon>
        <taxon>Agaricomycetidae</taxon>
        <taxon>Agaricales</taxon>
        <taxon>Tricholomatineae</taxon>
        <taxon>Lyophyllaceae</taxon>
        <taxon>Lyophyllum</taxon>
    </lineage>
</organism>
<comment type="caution">
    <text evidence="8">The sequence shown here is derived from an EMBL/GenBank/DDBJ whole genome shotgun (WGS) entry which is preliminary data.</text>
</comment>
<dbReference type="PANTHER" id="PTHR10809">
    <property type="entry name" value="VESICLE-ASSOCIATED MEMBRANE PROTEIN-ASSOCIATED PROTEIN"/>
    <property type="match status" value="1"/>
</dbReference>
<name>A0A9P3ULQ6_LYOSH</name>
<gene>
    <name evidence="8" type="primary">SCS2</name>
    <name evidence="8" type="ORF">LshimejAT787_0409340</name>
</gene>
<dbReference type="PANTHER" id="PTHR10809:SF6">
    <property type="entry name" value="AT11025P-RELATED"/>
    <property type="match status" value="1"/>
</dbReference>
<accession>A0A9P3ULQ6</accession>
<evidence type="ECO:0000313" key="9">
    <source>
        <dbReference type="Proteomes" id="UP001063166"/>
    </source>
</evidence>
<dbReference type="Pfam" id="PF00635">
    <property type="entry name" value="Motile_Sperm"/>
    <property type="match status" value="1"/>
</dbReference>
<evidence type="ECO:0000256" key="2">
    <source>
        <dbReference type="ARBA" id="ARBA00008932"/>
    </source>
</evidence>
<keyword evidence="3" id="KW-0812">Transmembrane</keyword>
<dbReference type="InterPro" id="IPR013783">
    <property type="entry name" value="Ig-like_fold"/>
</dbReference>
<dbReference type="InterPro" id="IPR000535">
    <property type="entry name" value="MSP_dom"/>
</dbReference>
<feature type="region of interest" description="Disordered" evidence="6">
    <location>
        <begin position="119"/>
        <end position="144"/>
    </location>
</feature>
<evidence type="ECO:0000256" key="6">
    <source>
        <dbReference type="SAM" id="MobiDB-lite"/>
    </source>
</evidence>
<dbReference type="OrthoDB" id="2834894at2759"/>
<dbReference type="PROSITE" id="PS50202">
    <property type="entry name" value="MSP"/>
    <property type="match status" value="1"/>
</dbReference>
<reference evidence="8" key="1">
    <citation type="submission" date="2022-07" db="EMBL/GenBank/DDBJ databases">
        <title>The genome of Lyophyllum shimeji provides insight into the initial evolution of ectomycorrhizal fungal genome.</title>
        <authorList>
            <person name="Kobayashi Y."/>
            <person name="Shibata T."/>
            <person name="Hirakawa H."/>
            <person name="Shigenobu S."/>
            <person name="Nishiyama T."/>
            <person name="Yamada A."/>
            <person name="Hasebe M."/>
            <person name="Kawaguchi M."/>
        </authorList>
    </citation>
    <scope>NUCLEOTIDE SEQUENCE</scope>
    <source>
        <strain evidence="8">AT787</strain>
    </source>
</reference>
<evidence type="ECO:0000256" key="1">
    <source>
        <dbReference type="ARBA" id="ARBA00004211"/>
    </source>
</evidence>
<dbReference type="GO" id="GO:0005886">
    <property type="term" value="C:plasma membrane"/>
    <property type="evidence" value="ECO:0007669"/>
    <property type="project" value="TreeGrafter"/>
</dbReference>
<dbReference type="Proteomes" id="UP001063166">
    <property type="component" value="Unassembled WGS sequence"/>
</dbReference>
<keyword evidence="9" id="KW-1185">Reference proteome</keyword>
<sequence>MSVSIDPSCSLKFQGPFTRSSESSLTITNHNTQPVDFKLKTITSKSCHTLGRIEPGGSVEIPVTSQPLSEEIVSKVVFKDALIVESSLVPSRRNFRRFRDSVMRRKKNIHQQKLDVEFSPAPRPVASEESGNTEATASGAAALDSLHETEMKFRQLKAEYEAQKPSKPSLGTLLSIEALRLLAGPERRRR</sequence>
<evidence type="ECO:0000313" key="8">
    <source>
        <dbReference type="EMBL" id="GLB37883.1"/>
    </source>
</evidence>
<keyword evidence="4" id="KW-1133">Transmembrane helix</keyword>
<protein>
    <submittedName>
        <fullName evidence="8">MSP (Major sperm protein) domain containing protein</fullName>
    </submittedName>
</protein>
<dbReference type="InterPro" id="IPR016763">
    <property type="entry name" value="VAP"/>
</dbReference>
<dbReference type="GO" id="GO:0090158">
    <property type="term" value="P:endoplasmic reticulum membrane organization"/>
    <property type="evidence" value="ECO:0007669"/>
    <property type="project" value="TreeGrafter"/>
</dbReference>
<dbReference type="GO" id="GO:0005789">
    <property type="term" value="C:endoplasmic reticulum membrane"/>
    <property type="evidence" value="ECO:0007669"/>
    <property type="project" value="InterPro"/>
</dbReference>
<evidence type="ECO:0000256" key="5">
    <source>
        <dbReference type="ARBA" id="ARBA00023136"/>
    </source>
</evidence>
<dbReference type="Gene3D" id="2.60.40.10">
    <property type="entry name" value="Immunoglobulins"/>
    <property type="match status" value="1"/>
</dbReference>
<keyword evidence="5" id="KW-0472">Membrane</keyword>
<dbReference type="AlphaFoldDB" id="A0A9P3ULQ6"/>
<dbReference type="GO" id="GO:0061817">
    <property type="term" value="P:endoplasmic reticulum-plasma membrane tethering"/>
    <property type="evidence" value="ECO:0007669"/>
    <property type="project" value="TreeGrafter"/>
</dbReference>
<dbReference type="InterPro" id="IPR008962">
    <property type="entry name" value="PapD-like_sf"/>
</dbReference>
<dbReference type="EMBL" id="BRPK01000004">
    <property type="protein sequence ID" value="GLB37883.1"/>
    <property type="molecule type" value="Genomic_DNA"/>
</dbReference>